<evidence type="ECO:0000256" key="3">
    <source>
        <dbReference type="SAM" id="SignalP"/>
    </source>
</evidence>
<keyword evidence="1" id="KW-0863">Zinc-finger</keyword>
<dbReference type="SUPFAM" id="SSF57667">
    <property type="entry name" value="beta-beta-alpha zinc fingers"/>
    <property type="match status" value="1"/>
</dbReference>
<keyword evidence="3" id="KW-0732">Signal</keyword>
<dbReference type="RefSeq" id="XP_025835312.1">
    <property type="nucleotide sequence ID" value="XM_025979527.1"/>
</dbReference>
<dbReference type="InterPro" id="IPR036236">
    <property type="entry name" value="Znf_C2H2_sf"/>
</dbReference>
<evidence type="ECO:0000256" key="2">
    <source>
        <dbReference type="SAM" id="MobiDB-lite"/>
    </source>
</evidence>
<dbReference type="Proteomes" id="UP000192223">
    <property type="component" value="Unplaced"/>
</dbReference>
<feature type="compositionally biased region" description="Polar residues" evidence="2">
    <location>
        <begin position="46"/>
        <end position="55"/>
    </location>
</feature>
<dbReference type="AlphaFoldDB" id="A0A7F5QUW3"/>
<organism evidence="5 7">
    <name type="scientific">Agrilus planipennis</name>
    <name type="common">Emerald ash borer</name>
    <name type="synonym">Agrilus marcopoli</name>
    <dbReference type="NCBI Taxonomy" id="224129"/>
    <lineage>
        <taxon>Eukaryota</taxon>
        <taxon>Metazoa</taxon>
        <taxon>Ecdysozoa</taxon>
        <taxon>Arthropoda</taxon>
        <taxon>Hexapoda</taxon>
        <taxon>Insecta</taxon>
        <taxon>Pterygota</taxon>
        <taxon>Neoptera</taxon>
        <taxon>Endopterygota</taxon>
        <taxon>Coleoptera</taxon>
        <taxon>Polyphaga</taxon>
        <taxon>Elateriformia</taxon>
        <taxon>Buprestoidea</taxon>
        <taxon>Buprestidae</taxon>
        <taxon>Agrilinae</taxon>
        <taxon>Agrilus</taxon>
    </lineage>
</organism>
<feature type="domain" description="C2H2-type" evidence="4">
    <location>
        <begin position="57"/>
        <end position="84"/>
    </location>
</feature>
<dbReference type="KEGG" id="apln:112906008"/>
<dbReference type="SMART" id="SM00355">
    <property type="entry name" value="ZnF_C2H2"/>
    <property type="match status" value="2"/>
</dbReference>
<evidence type="ECO:0000313" key="5">
    <source>
        <dbReference type="Proteomes" id="UP000192223"/>
    </source>
</evidence>
<dbReference type="KEGG" id="apln:112904018"/>
<sequence>MRGLWGGWPAHMALPLLLMRESMKSTLTHTSTDGVDLSMKSPKLARSTSSDNNSPGFDCQDCGRIYKLKSSLRNHQKWECGKEPQFKCPCCPYRAKQKMHMARHMERMHRPPDSPIVKVEIGNENVETESGDMD</sequence>
<evidence type="ECO:0000259" key="4">
    <source>
        <dbReference type="PROSITE" id="PS50157"/>
    </source>
</evidence>
<name>A0A7F5QUW3_AGRPL</name>
<dbReference type="GeneID" id="112904018"/>
<dbReference type="Pfam" id="PF13909">
    <property type="entry name" value="zf-H2C2_5"/>
    <property type="match status" value="1"/>
</dbReference>
<gene>
    <name evidence="6 7" type="primary">LOC112904018</name>
    <name evidence="8" type="synonym">LOC112906008</name>
</gene>
<dbReference type="RefSeq" id="XP_025828835.1">
    <property type="nucleotide sequence ID" value="XM_025973050.1"/>
</dbReference>
<protein>
    <submittedName>
        <fullName evidence="6 8">Longitudinals lacking protein, isoforms F/I/K/T-like</fullName>
    </submittedName>
    <submittedName>
        <fullName evidence="7">Longitudinals lacking protein, isoforms F/I/K/T-like isoform X2</fullName>
    </submittedName>
</protein>
<dbReference type="Gene3D" id="3.30.160.60">
    <property type="entry name" value="Classic Zinc Finger"/>
    <property type="match status" value="1"/>
</dbReference>
<dbReference type="OrthoDB" id="10004641at2759"/>
<feature type="chain" id="PRO_5044657230" evidence="3">
    <location>
        <begin position="16"/>
        <end position="134"/>
    </location>
</feature>
<dbReference type="InterPro" id="IPR013087">
    <property type="entry name" value="Znf_C2H2_type"/>
</dbReference>
<evidence type="ECO:0000313" key="7">
    <source>
        <dbReference type="RefSeq" id="XP_025828835.1"/>
    </source>
</evidence>
<dbReference type="PROSITE" id="PS50157">
    <property type="entry name" value="ZINC_FINGER_C2H2_2"/>
    <property type="match status" value="1"/>
</dbReference>
<feature type="region of interest" description="Disordered" evidence="2">
    <location>
        <begin position="29"/>
        <end position="57"/>
    </location>
</feature>
<proteinExistence type="predicted"/>
<reference evidence="6 7" key="1">
    <citation type="submission" date="2025-04" db="UniProtKB">
        <authorList>
            <consortium name="RefSeq"/>
        </authorList>
    </citation>
    <scope>IDENTIFICATION</scope>
    <source>
        <tissue evidence="6 7">Entire body</tissue>
    </source>
</reference>
<evidence type="ECO:0000256" key="1">
    <source>
        <dbReference type="PROSITE-ProRule" id="PRU00042"/>
    </source>
</evidence>
<keyword evidence="1" id="KW-0479">Metal-binding</keyword>
<dbReference type="RefSeq" id="XP_025828834.1">
    <property type="nucleotide sequence ID" value="XM_025973049.1"/>
</dbReference>
<keyword evidence="1" id="KW-0862">Zinc</keyword>
<dbReference type="GO" id="GO:0008270">
    <property type="term" value="F:zinc ion binding"/>
    <property type="evidence" value="ECO:0007669"/>
    <property type="project" value="UniProtKB-KW"/>
</dbReference>
<feature type="signal peptide" evidence="3">
    <location>
        <begin position="1"/>
        <end position="15"/>
    </location>
</feature>
<accession>A0A7F5QUW3</accession>
<evidence type="ECO:0000313" key="8">
    <source>
        <dbReference type="RefSeq" id="XP_025835312.1"/>
    </source>
</evidence>
<evidence type="ECO:0000313" key="6">
    <source>
        <dbReference type="RefSeq" id="XP_025828834.1"/>
    </source>
</evidence>
<keyword evidence="5" id="KW-1185">Reference proteome</keyword>